<comment type="caution">
    <text evidence="1">The sequence shown here is derived from an EMBL/GenBank/DDBJ whole genome shotgun (WGS) entry which is preliminary data.</text>
</comment>
<dbReference type="EMBL" id="LGKP01000008">
    <property type="protein sequence ID" value="KPL90900.1"/>
    <property type="molecule type" value="Genomic_DNA"/>
</dbReference>
<dbReference type="AlphaFoldDB" id="A0A0P6Z0M5"/>
<organism evidence="1 2">
    <name type="scientific">Herpetosiphon geysericola</name>
    <dbReference type="NCBI Taxonomy" id="70996"/>
    <lineage>
        <taxon>Bacteria</taxon>
        <taxon>Bacillati</taxon>
        <taxon>Chloroflexota</taxon>
        <taxon>Chloroflexia</taxon>
        <taxon>Herpetosiphonales</taxon>
        <taxon>Herpetosiphonaceae</taxon>
        <taxon>Herpetosiphon</taxon>
    </lineage>
</organism>
<dbReference type="RefSeq" id="WP_054533076.1">
    <property type="nucleotide sequence ID" value="NZ_LGKP01000008.1"/>
</dbReference>
<dbReference type="OrthoDB" id="1426774at2"/>
<reference evidence="1 2" key="1">
    <citation type="submission" date="2015-07" db="EMBL/GenBank/DDBJ databases">
        <title>Whole genome sequence of Herpetosiphon geysericola DSM 7119.</title>
        <authorList>
            <person name="Hemp J."/>
            <person name="Ward L.M."/>
            <person name="Pace L.A."/>
            <person name="Fischer W.W."/>
        </authorList>
    </citation>
    <scope>NUCLEOTIDE SEQUENCE [LARGE SCALE GENOMIC DNA]</scope>
    <source>
        <strain evidence="1 2">DSM 7119</strain>
    </source>
</reference>
<evidence type="ECO:0000313" key="1">
    <source>
        <dbReference type="EMBL" id="KPL90900.1"/>
    </source>
</evidence>
<protein>
    <recommendedName>
        <fullName evidence="3">Glyoxalase-like domain-containing protein</fullName>
    </recommendedName>
</protein>
<accession>A0A0P6Z0M5</accession>
<dbReference type="Proteomes" id="UP000050277">
    <property type="component" value="Unassembled WGS sequence"/>
</dbReference>
<proteinExistence type="predicted"/>
<sequence>MYLELVWIEDQAELKAFLAKQPDTIPIGETWQTTGYCPFGVGLHYRTPNTTPMSFETRRHTAQWMPADSLLELFSQPSLYVPPCSILHGSLAYWENRFEHPHGHPLGVQQLTDFQITVTSIDAVPPTHPLLSLLPLKLGDYPLLELTVDAQRQGKVFDMRPLLPLRLYC</sequence>
<gene>
    <name evidence="1" type="ORF">SE18_03725</name>
</gene>
<evidence type="ECO:0000313" key="2">
    <source>
        <dbReference type="Proteomes" id="UP000050277"/>
    </source>
</evidence>
<evidence type="ECO:0008006" key="3">
    <source>
        <dbReference type="Google" id="ProtNLM"/>
    </source>
</evidence>
<keyword evidence="2" id="KW-1185">Reference proteome</keyword>
<name>A0A0P6Z0M5_9CHLR</name>